<dbReference type="Proteomes" id="UP001338125">
    <property type="component" value="Unassembled WGS sequence"/>
</dbReference>
<evidence type="ECO:0000313" key="1">
    <source>
        <dbReference type="EMBL" id="KAK5997717.1"/>
    </source>
</evidence>
<organism evidence="1 2">
    <name type="scientific">Cladobotryum mycophilum</name>
    <dbReference type="NCBI Taxonomy" id="491253"/>
    <lineage>
        <taxon>Eukaryota</taxon>
        <taxon>Fungi</taxon>
        <taxon>Dikarya</taxon>
        <taxon>Ascomycota</taxon>
        <taxon>Pezizomycotina</taxon>
        <taxon>Sordariomycetes</taxon>
        <taxon>Hypocreomycetidae</taxon>
        <taxon>Hypocreales</taxon>
        <taxon>Hypocreaceae</taxon>
        <taxon>Cladobotryum</taxon>
    </lineage>
</organism>
<proteinExistence type="predicted"/>
<evidence type="ECO:0000313" key="2">
    <source>
        <dbReference type="Proteomes" id="UP001338125"/>
    </source>
</evidence>
<gene>
    <name evidence="1" type="ORF">PT974_00073</name>
</gene>
<protein>
    <submittedName>
        <fullName evidence="1">Ophiobolin F synthase oblA-like protein</fullName>
    </submittedName>
</protein>
<dbReference type="EMBL" id="JAVFKD010000001">
    <property type="protein sequence ID" value="KAK5997717.1"/>
    <property type="molecule type" value="Genomic_DNA"/>
</dbReference>
<sequence length="344" mass="39709">MAASFENPTFSCLNSRSIPPNEAREHGCFTILPVRVSTRSDVTEDDTQYRLAKQWKETFGDHTFGTDGPESYNGSQNKVFGPWDALTQPEAKHERLKYTLWLTAFFFLVDDKAASMSRLQAHESYNRQLVRIFANEGSDEDLTTPMQKIAVPFIRDLLQCDCHRGIPILQAWQEWLENVDAKAIEDLDSIEAYIQFRAMNSGIIPYLPHIRYTMELTISPDELRLLEEFQTQAVKCTALANDYWSWPSEAAANAKYHVRIMNIVPITSRLKGVSIEEAFEMTKQLVIDYEQQLLTMYTDLRSKYSHLSEDFQRYMMAILWLVSGNHAWSSNCPRYDSPNNVTLM</sequence>
<keyword evidence="2" id="KW-1185">Reference proteome</keyword>
<accession>A0ABR0T039</accession>
<name>A0ABR0T039_9HYPO</name>
<dbReference type="Gene3D" id="1.10.600.10">
    <property type="entry name" value="Farnesyl Diphosphate Synthase"/>
    <property type="match status" value="1"/>
</dbReference>
<dbReference type="Pfam" id="PF19086">
    <property type="entry name" value="Terpene_syn_C_2"/>
    <property type="match status" value="1"/>
</dbReference>
<comment type="caution">
    <text evidence="1">The sequence shown here is derived from an EMBL/GenBank/DDBJ whole genome shotgun (WGS) entry which is preliminary data.</text>
</comment>
<dbReference type="InterPro" id="IPR008949">
    <property type="entry name" value="Isoprenoid_synthase_dom_sf"/>
</dbReference>
<dbReference type="SUPFAM" id="SSF48576">
    <property type="entry name" value="Terpenoid synthases"/>
    <property type="match status" value="1"/>
</dbReference>
<reference evidence="1 2" key="1">
    <citation type="submission" date="2024-01" db="EMBL/GenBank/DDBJ databases">
        <title>Complete genome of Cladobotryum mycophilum ATHUM6906.</title>
        <authorList>
            <person name="Christinaki A.C."/>
            <person name="Myridakis A.I."/>
            <person name="Kouvelis V.N."/>
        </authorList>
    </citation>
    <scope>NUCLEOTIDE SEQUENCE [LARGE SCALE GENOMIC DNA]</scope>
    <source>
        <strain evidence="1 2">ATHUM6906</strain>
    </source>
</reference>